<protein>
    <submittedName>
        <fullName evidence="1">Uncharacterized protein</fullName>
    </submittedName>
</protein>
<sequence>MTDRSRIRGGAPVGQVSQLDAVETGAVYALRLWFDGPEAQAEVWNSFASTLGPKAGRTALQALEQLFEILVRHGRRPLMRHDVACKCLGADEAFFATLIATAADGDREEAAMIASTLVRADMALFVAEPAQVFGLALKRLGMGTPQPAPGHVSAQVLH</sequence>
<comment type="caution">
    <text evidence="1">The sequence shown here is derived from an EMBL/GenBank/DDBJ whole genome shotgun (WGS) entry which is preliminary data.</text>
</comment>
<dbReference type="AlphaFoldDB" id="A0A849KYD7"/>
<evidence type="ECO:0000313" key="1">
    <source>
        <dbReference type="EMBL" id="NNU79136.1"/>
    </source>
</evidence>
<keyword evidence="2" id="KW-1185">Reference proteome</keyword>
<reference evidence="1 2" key="1">
    <citation type="submission" date="2020-05" db="EMBL/GenBank/DDBJ databases">
        <title>Gimesia benthica sp. nov., a novel planctomycete isolated from a deep-sea water sample of the Northwest Indian Ocean.</title>
        <authorList>
            <person name="Wang J."/>
            <person name="Ruan C."/>
            <person name="Song L."/>
            <person name="Zhu Y."/>
            <person name="Li A."/>
            <person name="Zheng X."/>
            <person name="Wang L."/>
            <person name="Lu Z."/>
            <person name="Huang Y."/>
            <person name="Du W."/>
            <person name="Zhou Y."/>
            <person name="Huang L."/>
            <person name="Dai X."/>
        </authorList>
    </citation>
    <scope>NUCLEOTIDE SEQUENCE [LARGE SCALE GENOMIC DNA]</scope>
    <source>
        <strain evidence="1 2">YYQ-30</strain>
    </source>
</reference>
<dbReference type="Proteomes" id="UP000572377">
    <property type="component" value="Unassembled WGS sequence"/>
</dbReference>
<organism evidence="1 2">
    <name type="scientific">Halovulum dunhuangense</name>
    <dbReference type="NCBI Taxonomy" id="1505036"/>
    <lineage>
        <taxon>Bacteria</taxon>
        <taxon>Pseudomonadati</taxon>
        <taxon>Pseudomonadota</taxon>
        <taxon>Alphaproteobacteria</taxon>
        <taxon>Rhodobacterales</taxon>
        <taxon>Paracoccaceae</taxon>
        <taxon>Halovulum</taxon>
    </lineage>
</organism>
<name>A0A849KYD7_9RHOB</name>
<dbReference type="EMBL" id="JABFBC010000001">
    <property type="protein sequence ID" value="NNU79136.1"/>
    <property type="molecule type" value="Genomic_DNA"/>
</dbReference>
<gene>
    <name evidence="1" type="ORF">HMH01_01675</name>
</gene>
<dbReference type="RefSeq" id="WP_171321860.1">
    <property type="nucleotide sequence ID" value="NZ_JABFBC010000001.1"/>
</dbReference>
<evidence type="ECO:0000313" key="2">
    <source>
        <dbReference type="Proteomes" id="UP000572377"/>
    </source>
</evidence>
<accession>A0A849KYD7</accession>
<proteinExistence type="predicted"/>